<feature type="compositionally biased region" description="Low complexity" evidence="1">
    <location>
        <begin position="21"/>
        <end position="30"/>
    </location>
</feature>
<reference evidence="3 4" key="1">
    <citation type="submission" date="2015-09" db="EMBL/GenBank/DDBJ databases">
        <title>Sorangium comparison.</title>
        <authorList>
            <person name="Zaburannyi N."/>
            <person name="Bunk B."/>
            <person name="Overmann J."/>
            <person name="Mueller R."/>
        </authorList>
    </citation>
    <scope>NUCLEOTIDE SEQUENCE [LARGE SCALE GENOMIC DNA]</scope>
    <source>
        <strain evidence="3 4">So ceGT47</strain>
    </source>
</reference>
<organism evidence="3 4">
    <name type="scientific">Sorangium cellulosum</name>
    <name type="common">Polyangium cellulosum</name>
    <dbReference type="NCBI Taxonomy" id="56"/>
    <lineage>
        <taxon>Bacteria</taxon>
        <taxon>Pseudomonadati</taxon>
        <taxon>Myxococcota</taxon>
        <taxon>Polyangia</taxon>
        <taxon>Polyangiales</taxon>
        <taxon>Polyangiaceae</taxon>
        <taxon>Sorangium</taxon>
    </lineage>
</organism>
<protein>
    <submittedName>
        <fullName evidence="3">Uncharacterized protein</fullName>
    </submittedName>
</protein>
<accession>A0A4V0NCT6</accession>
<evidence type="ECO:0000313" key="3">
    <source>
        <dbReference type="EMBL" id="AUX20302.1"/>
    </source>
</evidence>
<feature type="region of interest" description="Disordered" evidence="1">
    <location>
        <begin position="1"/>
        <end position="31"/>
    </location>
</feature>
<name>A0A4V0NCT6_SORCE</name>
<keyword evidence="2" id="KW-0472">Membrane</keyword>
<evidence type="ECO:0000256" key="2">
    <source>
        <dbReference type="SAM" id="Phobius"/>
    </source>
</evidence>
<dbReference type="Proteomes" id="UP000295781">
    <property type="component" value="Chromosome"/>
</dbReference>
<evidence type="ECO:0000256" key="1">
    <source>
        <dbReference type="SAM" id="MobiDB-lite"/>
    </source>
</evidence>
<feature type="transmembrane region" description="Helical" evidence="2">
    <location>
        <begin position="152"/>
        <end position="171"/>
    </location>
</feature>
<evidence type="ECO:0000313" key="4">
    <source>
        <dbReference type="Proteomes" id="UP000295781"/>
    </source>
</evidence>
<sequence>MAKGPNEASKAEPVSARKARPPATSASSSRRALELVAVRGKDVIGVRHLLAEGRAFIGDTPGSIARLPSGELDRAAPVIAEVTGARYVLHVPRRTRARLHGADGLGRLLTGPADIELREGDRAVLVIGPVQVRAQIVPIEIISRLGSSGLRWIGLLGALYIAALAICAALAPRDRARLDEGSIRRAVGAAAAQLWPERAPAR</sequence>
<dbReference type="AlphaFoldDB" id="A0A4V0NCT6"/>
<keyword evidence="2" id="KW-0812">Transmembrane</keyword>
<proteinExistence type="predicted"/>
<keyword evidence="2" id="KW-1133">Transmembrane helix</keyword>
<gene>
    <name evidence="3" type="ORF">SOCEGT47_007700</name>
</gene>
<dbReference type="EMBL" id="CP012670">
    <property type="protein sequence ID" value="AUX20302.1"/>
    <property type="molecule type" value="Genomic_DNA"/>
</dbReference>